<dbReference type="InterPro" id="IPR012337">
    <property type="entry name" value="RNaseH-like_sf"/>
</dbReference>
<dbReference type="EMBL" id="JBBPBM010000061">
    <property type="protein sequence ID" value="KAK8515934.1"/>
    <property type="molecule type" value="Genomic_DNA"/>
</dbReference>
<comment type="caution">
    <text evidence="2">The sequence shown here is derived from an EMBL/GenBank/DDBJ whole genome shotgun (WGS) entry which is preliminary data.</text>
</comment>
<protein>
    <recommendedName>
        <fullName evidence="1">RNase H type-1 domain-containing protein</fullName>
    </recommendedName>
</protein>
<sequence>MQTALLPRKVPEIGRLRDHILDQSSPERYPHFHDLMTPPGSWGAALLLSLFLAPVAHRILSIRCPDTSDRLDFCHWRWHDWFTVREAYMKSGVAAPSLQSTFYVTALMPSRFGVLFSPPPSSWICLNTDGGVCKSTNLAKAGGLFRDSCGTWIRGYGRSIGIADSLIAELWAIHDGLIVAWELGFELLQVQSDCTKAISALIVGTVRRDSHALIRSIHFLCQRGWEVDFVWVPRESNQVADQLVKDLHQSQYERVYIDVPPAHMSNLLTRDIHGPPYSRGSA</sequence>
<dbReference type="Gene3D" id="3.30.420.10">
    <property type="entry name" value="Ribonuclease H-like superfamily/Ribonuclease H"/>
    <property type="match status" value="1"/>
</dbReference>
<organism evidence="2 3">
    <name type="scientific">Hibiscus sabdariffa</name>
    <name type="common">roselle</name>
    <dbReference type="NCBI Taxonomy" id="183260"/>
    <lineage>
        <taxon>Eukaryota</taxon>
        <taxon>Viridiplantae</taxon>
        <taxon>Streptophyta</taxon>
        <taxon>Embryophyta</taxon>
        <taxon>Tracheophyta</taxon>
        <taxon>Spermatophyta</taxon>
        <taxon>Magnoliopsida</taxon>
        <taxon>eudicotyledons</taxon>
        <taxon>Gunneridae</taxon>
        <taxon>Pentapetalae</taxon>
        <taxon>rosids</taxon>
        <taxon>malvids</taxon>
        <taxon>Malvales</taxon>
        <taxon>Malvaceae</taxon>
        <taxon>Malvoideae</taxon>
        <taxon>Hibiscus</taxon>
    </lineage>
</organism>
<dbReference type="InterPro" id="IPR044730">
    <property type="entry name" value="RNase_H-like_dom_plant"/>
</dbReference>
<dbReference type="InterPro" id="IPR002156">
    <property type="entry name" value="RNaseH_domain"/>
</dbReference>
<evidence type="ECO:0000259" key="1">
    <source>
        <dbReference type="Pfam" id="PF13456"/>
    </source>
</evidence>
<accession>A0ABR2C941</accession>
<name>A0ABR2C941_9ROSI</name>
<dbReference type="InterPro" id="IPR036397">
    <property type="entry name" value="RNaseH_sf"/>
</dbReference>
<proteinExistence type="predicted"/>
<dbReference type="PANTHER" id="PTHR47723">
    <property type="entry name" value="OS05G0353850 PROTEIN"/>
    <property type="match status" value="1"/>
</dbReference>
<gene>
    <name evidence="2" type="ORF">V6N12_066774</name>
</gene>
<dbReference type="PANTHER" id="PTHR47723:SF19">
    <property type="entry name" value="POLYNUCLEOTIDYL TRANSFERASE, RIBONUCLEASE H-LIKE SUPERFAMILY PROTEIN"/>
    <property type="match status" value="1"/>
</dbReference>
<dbReference type="CDD" id="cd06222">
    <property type="entry name" value="RNase_H_like"/>
    <property type="match status" value="1"/>
</dbReference>
<keyword evidence="3" id="KW-1185">Reference proteome</keyword>
<dbReference type="Pfam" id="PF13456">
    <property type="entry name" value="RVT_3"/>
    <property type="match status" value="1"/>
</dbReference>
<feature type="domain" description="RNase H type-1" evidence="1">
    <location>
        <begin position="127"/>
        <end position="245"/>
    </location>
</feature>
<dbReference type="InterPro" id="IPR053151">
    <property type="entry name" value="RNase_H-like"/>
</dbReference>
<evidence type="ECO:0000313" key="2">
    <source>
        <dbReference type="EMBL" id="KAK8515934.1"/>
    </source>
</evidence>
<evidence type="ECO:0000313" key="3">
    <source>
        <dbReference type="Proteomes" id="UP001472677"/>
    </source>
</evidence>
<dbReference type="SUPFAM" id="SSF53098">
    <property type="entry name" value="Ribonuclease H-like"/>
    <property type="match status" value="1"/>
</dbReference>
<dbReference type="Proteomes" id="UP001472677">
    <property type="component" value="Unassembled WGS sequence"/>
</dbReference>
<reference evidence="2 3" key="1">
    <citation type="journal article" date="2024" name="G3 (Bethesda)">
        <title>Genome assembly of Hibiscus sabdariffa L. provides insights into metabolisms of medicinal natural products.</title>
        <authorList>
            <person name="Kim T."/>
        </authorList>
    </citation>
    <scope>NUCLEOTIDE SEQUENCE [LARGE SCALE GENOMIC DNA]</scope>
    <source>
        <strain evidence="2">TK-2024</strain>
        <tissue evidence="2">Old leaves</tissue>
    </source>
</reference>